<gene>
    <name evidence="1" type="ORF">Ac3_027</name>
</gene>
<organism evidence="1 2">
    <name type="scientific">Acinetobacter phage vB_ApiM_fHyAci03</name>
    <dbReference type="NCBI Taxonomy" id="2269366"/>
    <lineage>
        <taxon>Viruses</taxon>
        <taxon>Duplodnaviria</taxon>
        <taxon>Heunggongvirae</taxon>
        <taxon>Uroviricota</taxon>
        <taxon>Caudoviricetes</taxon>
        <taxon>Pantevenvirales</taxon>
        <taxon>Straboviridae</taxon>
        <taxon>Twarogvirinae</taxon>
        <taxon>Lazarusvirus</taxon>
        <taxon>Lazarusvirus fhyacithree</taxon>
    </lineage>
</organism>
<reference evidence="2" key="1">
    <citation type="submission" date="2018-06" db="EMBL/GenBank/DDBJ databases">
        <title>Whole genome analysis of phage vB_ApiM_fHyAci03 infecting Acinetobacter pittii.</title>
        <authorList>
            <person name="Kiljunen S."/>
            <person name="Wicklund A."/>
            <person name="Skurnik M."/>
        </authorList>
    </citation>
    <scope>NUCLEOTIDE SEQUENCE [LARGE SCALE GENOMIC DNA]</scope>
</reference>
<name>A0A345AUL3_9CAUD</name>
<dbReference type="Proteomes" id="UP000255697">
    <property type="component" value="Segment"/>
</dbReference>
<keyword evidence="2" id="KW-1185">Reference proteome</keyword>
<evidence type="ECO:0000313" key="1">
    <source>
        <dbReference type="EMBL" id="AXF40596.1"/>
    </source>
</evidence>
<sequence length="140" mass="16769">MDFLVIFLLMMGGYAGFLHFYNQYTIFHRKYKELVYDYNDVVNNRNRLKDLYLRLEKKHNMNVDDYNKLLKEYELVVKLKAREFTSKANFEDILKRDQKPVGKDEFSMAELKRIRFAIHPDKNGGKTGDLFIKVNEMLGE</sequence>
<proteinExistence type="predicted"/>
<protein>
    <submittedName>
        <fullName evidence="1">Uncharacterized protein</fullName>
    </submittedName>
</protein>
<accession>A0A345AUL3</accession>
<dbReference type="EMBL" id="MH460829">
    <property type="protein sequence ID" value="AXF40596.1"/>
    <property type="molecule type" value="Genomic_DNA"/>
</dbReference>
<evidence type="ECO:0000313" key="2">
    <source>
        <dbReference type="Proteomes" id="UP000255697"/>
    </source>
</evidence>